<dbReference type="RefSeq" id="WP_067366410.1">
    <property type="nucleotide sequence ID" value="NZ_BAAAFS010000002.1"/>
</dbReference>
<evidence type="ECO:0000313" key="1">
    <source>
        <dbReference type="EMBL" id="KAA8715427.1"/>
    </source>
</evidence>
<comment type="caution">
    <text evidence="1">The sequence shown here is derived from an EMBL/GenBank/DDBJ whole genome shotgun (WGS) entry which is preliminary data.</text>
</comment>
<dbReference type="Proteomes" id="UP000322181">
    <property type="component" value="Unassembled WGS sequence"/>
</dbReference>
<dbReference type="EMBL" id="VXKB01000002">
    <property type="protein sequence ID" value="KAA8715427.1"/>
    <property type="molecule type" value="Genomic_DNA"/>
</dbReference>
<organism evidence="1 2">
    <name type="scientific">Morganella psychrotolerans</name>
    <dbReference type="NCBI Taxonomy" id="368603"/>
    <lineage>
        <taxon>Bacteria</taxon>
        <taxon>Pseudomonadati</taxon>
        <taxon>Pseudomonadota</taxon>
        <taxon>Gammaproteobacteria</taxon>
        <taxon>Enterobacterales</taxon>
        <taxon>Morganellaceae</taxon>
        <taxon>Morganella</taxon>
    </lineage>
</organism>
<reference evidence="1 2" key="1">
    <citation type="submission" date="2019-09" db="EMBL/GenBank/DDBJ databases">
        <title>Draft genome sequence of various Type strains from the CCUG.</title>
        <authorList>
            <person name="Pineiro-Iglesias B."/>
            <person name="Tunovic T."/>
            <person name="Unosson C."/>
            <person name="Inganas E."/>
            <person name="Ohlen M."/>
            <person name="Cardew S."/>
            <person name="Jensie-Markopoulos S."/>
            <person name="Salva-Serra F."/>
            <person name="Jaen-Luchoro D."/>
            <person name="Karlsson R."/>
            <person name="Svensson-Stadler L."/>
            <person name="Chun J."/>
            <person name="Moore E."/>
        </authorList>
    </citation>
    <scope>NUCLEOTIDE SEQUENCE [LARGE SCALE GENOMIC DNA]</scope>
    <source>
        <strain evidence="1 2">CCUG 53682T</strain>
    </source>
</reference>
<protein>
    <submittedName>
        <fullName evidence="1">Uncharacterized protein</fullName>
    </submittedName>
</protein>
<sequence>MDITIENHHTEYDNIYKYDDLPEIAGVILLKSNNQSVKKQLNNQGSDIRDMDEQLNTDEQTPYVMISSKLDTQLFFLKGKTNKLSQVIQSRSEIRNDLADTIRLYTDTIPATVSLTVKNKQVRTEPAPVFIAPVSGEKTTIKPKLVIGQAEKSQFPTMTVRAASPATDTLPQTNNRQFTDNIQVDDTERHHYDNKVLFQPDNSGDITKVATEKPDDVTDINNVNDIIPVLYAEKSLMEYQLLSAERADVQTKLRRNIPLPAQQQLQHNMDANYTRPGYYFSYAFKMQGDYHEMIHIYRQQQQRFILEASPERLKRQLKESIRHDHKYLIDVV</sequence>
<gene>
    <name evidence="1" type="ORF">F4V73_10645</name>
</gene>
<name>A0A5M9R5A6_9GAMM</name>
<proteinExistence type="predicted"/>
<evidence type="ECO:0000313" key="2">
    <source>
        <dbReference type="Proteomes" id="UP000322181"/>
    </source>
</evidence>
<dbReference type="AlphaFoldDB" id="A0A5M9R5A6"/>
<accession>A0A5M9R5A6</accession>